<dbReference type="Pfam" id="PF06677">
    <property type="entry name" value="Auto_anti-p27"/>
    <property type="match status" value="1"/>
</dbReference>
<protein>
    <submittedName>
        <fullName evidence="2">Uncharacterized protein</fullName>
    </submittedName>
</protein>
<keyword evidence="3" id="KW-1185">Reference proteome</keyword>
<gene>
    <name evidence="2" type="primary">107362542</name>
</gene>
<dbReference type="OMA" id="ECNRICD"/>
<dbReference type="PANTHER" id="PTHR16537">
    <property type="entry name" value="SJOEGREN SYNDROME/SCLERODERMA AUTOANTIGEN 1"/>
    <property type="match status" value="1"/>
</dbReference>
<sequence>MPLEDDIAKKMGDLLLKGYCLLDQYCSVCGNPLMRSRDGTNICVACKSSKAVSESNLNGMEEQSTASSSNEADISEASSIPSKRPRVFQDNCEKFSLPNDVWRNESVPRLLRKTVQQKLSWASSRLLVDSITSLKLLESCINLLTIMEVDLNDAPEYMITMLNLEKFVESEQKRLADCFDLHECNRICDLITSTLRVMKSLDQAVTKLNRL</sequence>
<dbReference type="InterPro" id="IPR009563">
    <property type="entry name" value="SSSCA1"/>
</dbReference>
<evidence type="ECO:0000256" key="1">
    <source>
        <dbReference type="SAM" id="MobiDB-lite"/>
    </source>
</evidence>
<dbReference type="InterPro" id="IPR051888">
    <property type="entry name" value="UPF0148_domain"/>
</dbReference>
<reference evidence="3" key="1">
    <citation type="submission" date="2011-08" db="EMBL/GenBank/DDBJ databases">
        <authorList>
            <person name="Rombauts S."/>
        </authorList>
    </citation>
    <scope>NUCLEOTIDE SEQUENCE</scope>
    <source>
        <strain evidence="3">London</strain>
    </source>
</reference>
<dbReference type="PANTHER" id="PTHR16537:SF1">
    <property type="entry name" value="PROTEIN ZNRD2"/>
    <property type="match status" value="1"/>
</dbReference>
<evidence type="ECO:0000313" key="2">
    <source>
        <dbReference type="EnsemblMetazoa" id="tetur08g00410.1"/>
    </source>
</evidence>
<name>T1KAH5_TETUR</name>
<proteinExistence type="predicted"/>
<dbReference type="Proteomes" id="UP000015104">
    <property type="component" value="Unassembled WGS sequence"/>
</dbReference>
<dbReference type="EMBL" id="CAEY01001939">
    <property type="status" value="NOT_ANNOTATED_CDS"/>
    <property type="molecule type" value="Genomic_DNA"/>
</dbReference>
<dbReference type="AlphaFoldDB" id="T1KAH5"/>
<evidence type="ECO:0000313" key="3">
    <source>
        <dbReference type="Proteomes" id="UP000015104"/>
    </source>
</evidence>
<feature type="compositionally biased region" description="Polar residues" evidence="1">
    <location>
        <begin position="57"/>
        <end position="81"/>
    </location>
</feature>
<dbReference type="EnsemblMetazoa" id="tetur08g00410.1">
    <property type="protein sequence ID" value="tetur08g00410.1"/>
    <property type="gene ID" value="tetur08g00410"/>
</dbReference>
<accession>T1KAH5</accession>
<dbReference type="KEGG" id="tut:107362542"/>
<dbReference type="HOGENOM" id="CLU_1306292_0_0_1"/>
<dbReference type="STRING" id="32264.T1KAH5"/>
<dbReference type="OrthoDB" id="28939at2759"/>
<reference evidence="2" key="2">
    <citation type="submission" date="2015-06" db="UniProtKB">
        <authorList>
            <consortium name="EnsemblMetazoa"/>
        </authorList>
    </citation>
    <scope>IDENTIFICATION</scope>
</reference>
<organism evidence="2 3">
    <name type="scientific">Tetranychus urticae</name>
    <name type="common">Two-spotted spider mite</name>
    <dbReference type="NCBI Taxonomy" id="32264"/>
    <lineage>
        <taxon>Eukaryota</taxon>
        <taxon>Metazoa</taxon>
        <taxon>Ecdysozoa</taxon>
        <taxon>Arthropoda</taxon>
        <taxon>Chelicerata</taxon>
        <taxon>Arachnida</taxon>
        <taxon>Acari</taxon>
        <taxon>Acariformes</taxon>
        <taxon>Trombidiformes</taxon>
        <taxon>Prostigmata</taxon>
        <taxon>Eleutherengona</taxon>
        <taxon>Raphignathae</taxon>
        <taxon>Tetranychoidea</taxon>
        <taxon>Tetranychidae</taxon>
        <taxon>Tetranychus</taxon>
    </lineage>
</organism>
<feature type="region of interest" description="Disordered" evidence="1">
    <location>
        <begin position="57"/>
        <end position="82"/>
    </location>
</feature>